<dbReference type="Proteomes" id="UP000694005">
    <property type="component" value="Chromosome A10"/>
</dbReference>
<evidence type="ECO:0000313" key="1">
    <source>
        <dbReference type="EMBL" id="CAG7908872.1"/>
    </source>
</evidence>
<gene>
    <name evidence="2" type="ORF">BRAA10T42390Z</name>
    <name evidence="1" type="ORF">BRAPAZ1V2_A10P01180.2</name>
</gene>
<dbReference type="EMBL" id="LR031577">
    <property type="protein sequence ID" value="VDD16677.1"/>
    <property type="molecule type" value="Genomic_DNA"/>
</dbReference>
<reference evidence="2" key="1">
    <citation type="submission" date="2018-11" db="EMBL/GenBank/DDBJ databases">
        <authorList>
            <consortium name="Genoscope - CEA"/>
            <person name="William W."/>
        </authorList>
    </citation>
    <scope>NUCLEOTIDE SEQUENCE</scope>
</reference>
<sequence>MESSSQLLVFMLYGRLREESRCGNDLHERKLDRTWIYIYICLQSSKKKIKNNCPWWIYSMGYCKFYDKSVW</sequence>
<organism evidence="2">
    <name type="scientific">Brassica campestris</name>
    <name type="common">Field mustard</name>
    <dbReference type="NCBI Taxonomy" id="3711"/>
    <lineage>
        <taxon>Eukaryota</taxon>
        <taxon>Viridiplantae</taxon>
        <taxon>Streptophyta</taxon>
        <taxon>Embryophyta</taxon>
        <taxon>Tracheophyta</taxon>
        <taxon>Spermatophyta</taxon>
        <taxon>Magnoliopsida</taxon>
        <taxon>eudicotyledons</taxon>
        <taxon>Gunneridae</taxon>
        <taxon>Pentapetalae</taxon>
        <taxon>rosids</taxon>
        <taxon>malvids</taxon>
        <taxon>Brassicales</taxon>
        <taxon>Brassicaceae</taxon>
        <taxon>Brassiceae</taxon>
        <taxon>Brassica</taxon>
    </lineage>
</organism>
<dbReference type="EMBL" id="LS974626">
    <property type="protein sequence ID" value="CAG7908872.1"/>
    <property type="molecule type" value="Genomic_DNA"/>
</dbReference>
<dbReference type="Gramene" id="A10p01180.2_BraZ1">
    <property type="protein sequence ID" value="A10p01180.2_BraZ1.CDS.1"/>
    <property type="gene ID" value="A10g01180.2_BraZ1"/>
</dbReference>
<protein>
    <submittedName>
        <fullName evidence="1">Uncharacterized protein</fullName>
    </submittedName>
</protein>
<proteinExistence type="predicted"/>
<name>A0A3P6CDD3_BRACM</name>
<accession>A0A3P6CDD3</accession>
<evidence type="ECO:0000313" key="2">
    <source>
        <dbReference type="EMBL" id="VDD16677.1"/>
    </source>
</evidence>
<dbReference type="AlphaFoldDB" id="A0A3P6CDD3"/>